<feature type="domain" description="Treble clef zinc finger" evidence="1">
    <location>
        <begin position="67"/>
        <end position="121"/>
    </location>
</feature>
<comment type="caution">
    <text evidence="2">The sequence shown here is derived from an EMBL/GenBank/DDBJ whole genome shotgun (WGS) entry which is preliminary data.</text>
</comment>
<dbReference type="EMBL" id="QGKS01000482">
    <property type="protein sequence ID" value="PWR07356.1"/>
    <property type="molecule type" value="Genomic_DNA"/>
</dbReference>
<dbReference type="Proteomes" id="UP000246050">
    <property type="component" value="Unassembled WGS sequence"/>
</dbReference>
<accession>A0A317D0L6</accession>
<dbReference type="AlphaFoldDB" id="A0A317D0L6"/>
<sequence length="446" mass="49759">MRWSSRKAIVPGDEPVLYPHPGDARQLNAVPARQPGMVQTVAVVRPDADRRQRRSLADTHPEVGMFWDIEANLPATPLTVTAKSHLLAWWFCSAGHAFQAKVGAVACTDGTISTRACDECRAEDEAETAALVTVRIDSLPELVAAWCDDEPIGDLLLGDHAMRKLHCPNGHRPRVSPFRYYTSGCPHCSVVRAPTVAEAHPELAAQWHPTRNRRTADDIGEFSVRKIWWLSPCCGCEWQASPQQRLTEPRHRCPVCESILDSLGERDPDLARQWHRANALTPFHVKPYSSHVVRWVCPADASHEWEASVGTRSAGTGCPHCSTAGTSIPETMLVEALRAHWTQTRQGATVPRTVNGPAWRVDALVSAGGRHLVVEYDGQYWHADKTTLDEMKTLDLLASGHHVVRIRENDLPDLPIRHDRLLQLRHRPRFDAVAPLGARIAQWWDS</sequence>
<evidence type="ECO:0000313" key="2">
    <source>
        <dbReference type="EMBL" id="PWR07356.1"/>
    </source>
</evidence>
<dbReference type="PANTHER" id="PTHR37317">
    <property type="entry name" value="BLR8090 PROTEIN"/>
    <property type="match status" value="1"/>
</dbReference>
<proteinExistence type="predicted"/>
<dbReference type="Pfam" id="PF14311">
    <property type="entry name" value="DUF4379"/>
    <property type="match status" value="3"/>
</dbReference>
<reference evidence="2 3" key="1">
    <citation type="submission" date="2018-05" db="EMBL/GenBank/DDBJ databases">
        <title>Micromonosporas from Atacama Desert.</title>
        <authorList>
            <person name="Carro L."/>
            <person name="Golinska P."/>
            <person name="Klenk H.-P."/>
            <person name="Goodfellow M."/>
        </authorList>
    </citation>
    <scope>NUCLEOTIDE SEQUENCE [LARGE SCALE GENOMIC DNA]</scope>
    <source>
        <strain evidence="2 3">4G51</strain>
    </source>
</reference>
<feature type="domain" description="Treble clef zinc finger" evidence="1">
    <location>
        <begin position="203"/>
        <end position="257"/>
    </location>
</feature>
<evidence type="ECO:0000259" key="1">
    <source>
        <dbReference type="Pfam" id="PF14311"/>
    </source>
</evidence>
<dbReference type="InterPro" id="IPR025487">
    <property type="entry name" value="DUF4379"/>
</dbReference>
<protein>
    <recommendedName>
        <fullName evidence="1">Treble clef zinc finger domain-containing protein</fullName>
    </recommendedName>
</protein>
<dbReference type="Gene3D" id="3.40.960.10">
    <property type="entry name" value="VSR Endonuclease"/>
    <property type="match status" value="1"/>
</dbReference>
<gene>
    <name evidence="2" type="ORF">DKT69_34895</name>
</gene>
<name>A0A317D0L6_9ACTN</name>
<dbReference type="PANTHER" id="PTHR37317:SF1">
    <property type="entry name" value="ZINC-RIBBON DOMAIN-CONTAINING PROTEIN-RELATED"/>
    <property type="match status" value="1"/>
</dbReference>
<evidence type="ECO:0000313" key="3">
    <source>
        <dbReference type="Proteomes" id="UP000246050"/>
    </source>
</evidence>
<feature type="domain" description="Treble clef zinc finger" evidence="1">
    <location>
        <begin position="270"/>
        <end position="323"/>
    </location>
</feature>
<organism evidence="2 3">
    <name type="scientific">Micromonospora sicca</name>
    <dbReference type="NCBI Taxonomy" id="2202420"/>
    <lineage>
        <taxon>Bacteria</taxon>
        <taxon>Bacillati</taxon>
        <taxon>Actinomycetota</taxon>
        <taxon>Actinomycetes</taxon>
        <taxon>Micromonosporales</taxon>
        <taxon>Micromonosporaceae</taxon>
        <taxon>Micromonospora</taxon>
    </lineage>
</organism>